<protein>
    <submittedName>
        <fullName evidence="3">ELMO domain-containing protein</fullName>
    </submittedName>
</protein>
<reference evidence="3" key="1">
    <citation type="submission" date="2016-11" db="UniProtKB">
        <authorList>
            <consortium name="WormBaseParasite"/>
        </authorList>
    </citation>
    <scope>IDENTIFICATION</scope>
</reference>
<organism evidence="2 3">
    <name type="scientific">Heterorhabditis bacteriophora</name>
    <name type="common">Entomopathogenic nematode worm</name>
    <dbReference type="NCBI Taxonomy" id="37862"/>
    <lineage>
        <taxon>Eukaryota</taxon>
        <taxon>Metazoa</taxon>
        <taxon>Ecdysozoa</taxon>
        <taxon>Nematoda</taxon>
        <taxon>Chromadorea</taxon>
        <taxon>Rhabditida</taxon>
        <taxon>Rhabditina</taxon>
        <taxon>Rhabditomorpha</taxon>
        <taxon>Strongyloidea</taxon>
        <taxon>Heterorhabditidae</taxon>
        <taxon>Heterorhabditis</taxon>
    </lineage>
</organism>
<dbReference type="Proteomes" id="UP000095283">
    <property type="component" value="Unplaced"/>
</dbReference>
<name>A0A1I7X6U6_HETBA</name>
<evidence type="ECO:0000256" key="1">
    <source>
        <dbReference type="SAM" id="MobiDB-lite"/>
    </source>
</evidence>
<keyword evidence="2" id="KW-1185">Reference proteome</keyword>
<evidence type="ECO:0000313" key="3">
    <source>
        <dbReference type="WBParaSite" id="Hba_13292"/>
    </source>
</evidence>
<dbReference type="AlphaFoldDB" id="A0A1I7X6U6"/>
<accession>A0A1I7X6U6</accession>
<proteinExistence type="predicted"/>
<feature type="region of interest" description="Disordered" evidence="1">
    <location>
        <begin position="46"/>
        <end position="71"/>
    </location>
</feature>
<evidence type="ECO:0000313" key="2">
    <source>
        <dbReference type="Proteomes" id="UP000095283"/>
    </source>
</evidence>
<sequence>MIAHLIKNLKMMQDPNHHPDLMGEHHMDGDMVDEGKVDHLVGDVVTEEQESSDRNLQSAPISGRPSNFDDNSLKLLVESDPRLTIDEISQLHSSWSTVQAHGLNKQNGNFDTT</sequence>
<dbReference type="WBParaSite" id="Hba_13292">
    <property type="protein sequence ID" value="Hba_13292"/>
    <property type="gene ID" value="Hba_13292"/>
</dbReference>
<feature type="compositionally biased region" description="Polar residues" evidence="1">
    <location>
        <begin position="54"/>
        <end position="70"/>
    </location>
</feature>